<dbReference type="STRING" id="1121331.SAMN02745248_00074"/>
<dbReference type="RefSeq" id="WP_072901060.1">
    <property type="nucleotide sequence ID" value="NZ_FRAD01000003.1"/>
</dbReference>
<dbReference type="InterPro" id="IPR011856">
    <property type="entry name" value="tRNA_endonuc-like_dom_sf"/>
</dbReference>
<dbReference type="InterPro" id="IPR011335">
    <property type="entry name" value="Restrct_endonuc-II-like"/>
</dbReference>
<evidence type="ECO:0000256" key="1">
    <source>
        <dbReference type="ARBA" id="ARBA00006738"/>
    </source>
</evidence>
<dbReference type="EMBL" id="FRAD01000003">
    <property type="protein sequence ID" value="SHJ42632.1"/>
    <property type="molecule type" value="Genomic_DNA"/>
</dbReference>
<dbReference type="HAMAP" id="MF_00048">
    <property type="entry name" value="UPF0102"/>
    <property type="match status" value="1"/>
</dbReference>
<dbReference type="OrthoDB" id="9802516at2"/>
<accession>A0A1M6J7I2</accession>
<dbReference type="PANTHER" id="PTHR34039">
    <property type="entry name" value="UPF0102 PROTEIN YRAN"/>
    <property type="match status" value="1"/>
</dbReference>
<evidence type="ECO:0000313" key="4">
    <source>
        <dbReference type="Proteomes" id="UP000183952"/>
    </source>
</evidence>
<keyword evidence="3" id="KW-0378">Hydrolase</keyword>
<keyword evidence="3" id="KW-0540">Nuclease</keyword>
<dbReference type="InterPro" id="IPR003509">
    <property type="entry name" value="UPF0102_YraN-like"/>
</dbReference>
<gene>
    <name evidence="3" type="ORF">SAMN02745248_00074</name>
</gene>
<dbReference type="PANTHER" id="PTHR34039:SF1">
    <property type="entry name" value="UPF0102 PROTEIN YRAN"/>
    <property type="match status" value="1"/>
</dbReference>
<dbReference type="AlphaFoldDB" id="A0A1M6J7I2"/>
<sequence>MKKFNKDIGSEGENLTKDYLLNRDFKILEMNFACKIGEIDVICEKKSTIHFVEVKSRFCNNYGYPCEAVNFQKKRKIFTVAQYYILSKKIKFKNFCFDVMEVYFNYNDNNTVLNFFEDAYRF</sequence>
<dbReference type="NCBIfam" id="TIGR00252">
    <property type="entry name" value="YraN family protein"/>
    <property type="match status" value="1"/>
</dbReference>
<dbReference type="GO" id="GO:0004519">
    <property type="term" value="F:endonuclease activity"/>
    <property type="evidence" value="ECO:0007669"/>
    <property type="project" value="UniProtKB-KW"/>
</dbReference>
<name>A0A1M6J7I2_9CLOT</name>
<reference evidence="3 4" key="1">
    <citation type="submission" date="2016-11" db="EMBL/GenBank/DDBJ databases">
        <authorList>
            <person name="Jaros S."/>
            <person name="Januszkiewicz K."/>
            <person name="Wedrychowicz H."/>
        </authorList>
    </citation>
    <scope>NUCLEOTIDE SEQUENCE [LARGE SCALE GENOMIC DNA]</scope>
    <source>
        <strain evidence="3 4">DSM 3090</strain>
    </source>
</reference>
<dbReference type="Proteomes" id="UP000183952">
    <property type="component" value="Unassembled WGS sequence"/>
</dbReference>
<evidence type="ECO:0000256" key="2">
    <source>
        <dbReference type="HAMAP-Rule" id="MF_00048"/>
    </source>
</evidence>
<comment type="similarity">
    <text evidence="1 2">Belongs to the UPF0102 family.</text>
</comment>
<dbReference type="SUPFAM" id="SSF52980">
    <property type="entry name" value="Restriction endonuclease-like"/>
    <property type="match status" value="1"/>
</dbReference>
<protein>
    <recommendedName>
        <fullName evidence="2">UPF0102 protein SAMN02745248_00074</fullName>
    </recommendedName>
</protein>
<dbReference type="Pfam" id="PF02021">
    <property type="entry name" value="UPF0102"/>
    <property type="match status" value="1"/>
</dbReference>
<dbReference type="GO" id="GO:0003676">
    <property type="term" value="F:nucleic acid binding"/>
    <property type="evidence" value="ECO:0007669"/>
    <property type="project" value="InterPro"/>
</dbReference>
<keyword evidence="3" id="KW-0255">Endonuclease</keyword>
<dbReference type="Gene3D" id="3.40.1350.10">
    <property type="match status" value="1"/>
</dbReference>
<proteinExistence type="inferred from homology"/>
<organism evidence="3 4">
    <name type="scientific">Hathewaya proteolytica DSM 3090</name>
    <dbReference type="NCBI Taxonomy" id="1121331"/>
    <lineage>
        <taxon>Bacteria</taxon>
        <taxon>Bacillati</taxon>
        <taxon>Bacillota</taxon>
        <taxon>Clostridia</taxon>
        <taxon>Eubacteriales</taxon>
        <taxon>Clostridiaceae</taxon>
        <taxon>Hathewaya</taxon>
    </lineage>
</organism>
<keyword evidence="4" id="KW-1185">Reference proteome</keyword>
<evidence type="ECO:0000313" key="3">
    <source>
        <dbReference type="EMBL" id="SHJ42632.1"/>
    </source>
</evidence>